<dbReference type="Pfam" id="PF08327">
    <property type="entry name" value="AHSA1"/>
    <property type="match status" value="1"/>
</dbReference>
<comment type="similarity">
    <text evidence="1">Belongs to the AHA1 family.</text>
</comment>
<feature type="domain" description="Activator of Hsp90 ATPase homologue 1/2-like C-terminal" evidence="2">
    <location>
        <begin position="16"/>
        <end position="141"/>
    </location>
</feature>
<gene>
    <name evidence="3" type="ORF">N780_01785</name>
</gene>
<dbReference type="AlphaFoldDB" id="A0A0A2UZV5"/>
<dbReference type="Gene3D" id="3.30.530.20">
    <property type="match status" value="1"/>
</dbReference>
<protein>
    <submittedName>
        <fullName evidence="3">ATPase</fullName>
    </submittedName>
</protein>
<dbReference type="InterPro" id="IPR023393">
    <property type="entry name" value="START-like_dom_sf"/>
</dbReference>
<evidence type="ECO:0000259" key="2">
    <source>
        <dbReference type="Pfam" id="PF08327"/>
    </source>
</evidence>
<reference evidence="3 4" key="1">
    <citation type="submission" date="2013-08" db="EMBL/GenBank/DDBJ databases">
        <title>Genome of Pontibacillus chungwhensis.</title>
        <authorList>
            <person name="Wang Q."/>
            <person name="Wang G."/>
        </authorList>
    </citation>
    <scope>NUCLEOTIDE SEQUENCE [LARGE SCALE GENOMIC DNA]</scope>
    <source>
        <strain evidence="3 4">BH030062</strain>
    </source>
</reference>
<organism evidence="3 4">
    <name type="scientific">Pontibacillus chungwhensis BH030062</name>
    <dbReference type="NCBI Taxonomy" id="1385513"/>
    <lineage>
        <taxon>Bacteria</taxon>
        <taxon>Bacillati</taxon>
        <taxon>Bacillota</taxon>
        <taxon>Bacilli</taxon>
        <taxon>Bacillales</taxon>
        <taxon>Bacillaceae</taxon>
        <taxon>Pontibacillus</taxon>
    </lineage>
</organism>
<dbReference type="EMBL" id="AVBG01000003">
    <property type="protein sequence ID" value="KGP92298.1"/>
    <property type="molecule type" value="Genomic_DNA"/>
</dbReference>
<dbReference type="SUPFAM" id="SSF55961">
    <property type="entry name" value="Bet v1-like"/>
    <property type="match status" value="1"/>
</dbReference>
<name>A0A0A2UZV5_9BACI</name>
<dbReference type="CDD" id="cd08893">
    <property type="entry name" value="SRPBCC_CalC_Aha1-like_GntR-HTH"/>
    <property type="match status" value="1"/>
</dbReference>
<dbReference type="Proteomes" id="UP000030153">
    <property type="component" value="Unassembled WGS sequence"/>
</dbReference>
<dbReference type="RefSeq" id="WP_036781514.1">
    <property type="nucleotide sequence ID" value="NZ_AVBG01000003.1"/>
</dbReference>
<dbReference type="STRING" id="1385513.N780_01785"/>
<sequence length="151" mass="17481">MNIDSFIYTTYILSNKEKVWEALTKAEHTKQYFFGCEVQSDWQEGSSISYFRGNGELDVEGEILTAVPYEKLSFTWKHVDDQEREKPLVVTFKMKDFGEAVKITLLHENLLNTDLSDEEDTFYGLNNGWPAILSNMKTYLETGRTLSPMDL</sequence>
<dbReference type="eggNOG" id="COG3832">
    <property type="taxonomic scope" value="Bacteria"/>
</dbReference>
<dbReference type="InterPro" id="IPR013538">
    <property type="entry name" value="ASHA1/2-like_C"/>
</dbReference>
<proteinExistence type="inferred from homology"/>
<accession>A0A0A2UZV5</accession>
<evidence type="ECO:0000313" key="4">
    <source>
        <dbReference type="Proteomes" id="UP000030153"/>
    </source>
</evidence>
<keyword evidence="4" id="KW-1185">Reference proteome</keyword>
<comment type="caution">
    <text evidence="3">The sequence shown here is derived from an EMBL/GenBank/DDBJ whole genome shotgun (WGS) entry which is preliminary data.</text>
</comment>
<dbReference type="OrthoDB" id="9800600at2"/>
<evidence type="ECO:0000313" key="3">
    <source>
        <dbReference type="EMBL" id="KGP92298.1"/>
    </source>
</evidence>
<evidence type="ECO:0000256" key="1">
    <source>
        <dbReference type="ARBA" id="ARBA00006817"/>
    </source>
</evidence>